<dbReference type="Proteomes" id="UP001139353">
    <property type="component" value="Unassembled WGS sequence"/>
</dbReference>
<evidence type="ECO:0000313" key="2">
    <source>
        <dbReference type="Proteomes" id="UP001139353"/>
    </source>
</evidence>
<name>A0A9X2C352_9BURK</name>
<evidence type="ECO:0000313" key="1">
    <source>
        <dbReference type="EMBL" id="MCK9686855.1"/>
    </source>
</evidence>
<sequence>MKIIFRCDPALIDLLPRPVPARAALPGWLRAMAPRVESAVHGREIRTVKQCPPFVDAMRHGVMLVLPCDVAVAPGMRFSWDWPLPELSVPGHPRAPLSFHVPEQVAGSPLAHGVQSALKFNSFWTIELEPGWSLLAMHPANRDDLPFRTVTGLVDADRFNDVGINFPAVWLDEGFSGVLPRGTPIAQCCVVPREAPALAFEPMSDERIAGYADVASKIMAGPGVYRKGFRDKEGRGRA</sequence>
<accession>A0A9X2C352</accession>
<dbReference type="AlphaFoldDB" id="A0A9X2C352"/>
<protein>
    <submittedName>
        <fullName evidence="1">Uncharacterized protein</fullName>
    </submittedName>
</protein>
<comment type="caution">
    <text evidence="1">The sequence shown here is derived from an EMBL/GenBank/DDBJ whole genome shotgun (WGS) entry which is preliminary data.</text>
</comment>
<dbReference type="RefSeq" id="WP_275682896.1">
    <property type="nucleotide sequence ID" value="NZ_JAJLJH010000003.1"/>
</dbReference>
<proteinExistence type="predicted"/>
<reference evidence="1" key="1">
    <citation type="submission" date="2021-11" db="EMBL/GenBank/DDBJ databases">
        <title>BS-T2-15 a new species belonging to the Comamonadaceae family isolated from the soil of a French oak forest.</title>
        <authorList>
            <person name="Mieszkin S."/>
            <person name="Alain K."/>
        </authorList>
    </citation>
    <scope>NUCLEOTIDE SEQUENCE</scope>
    <source>
        <strain evidence="1">BS-T2-15</strain>
    </source>
</reference>
<dbReference type="EMBL" id="JAJLJH010000003">
    <property type="protein sequence ID" value="MCK9686855.1"/>
    <property type="molecule type" value="Genomic_DNA"/>
</dbReference>
<organism evidence="1 2">
    <name type="scientific">Scleromatobacter humisilvae</name>
    <dbReference type="NCBI Taxonomy" id="2897159"/>
    <lineage>
        <taxon>Bacteria</taxon>
        <taxon>Pseudomonadati</taxon>
        <taxon>Pseudomonadota</taxon>
        <taxon>Betaproteobacteria</taxon>
        <taxon>Burkholderiales</taxon>
        <taxon>Sphaerotilaceae</taxon>
        <taxon>Scleromatobacter</taxon>
    </lineage>
</organism>
<keyword evidence="2" id="KW-1185">Reference proteome</keyword>
<gene>
    <name evidence="1" type="ORF">LPC04_14175</name>
</gene>